<dbReference type="RefSeq" id="XP_033684434.1">
    <property type="nucleotide sequence ID" value="XM_033829068.1"/>
</dbReference>
<accession>A0A6A6IIN5</accession>
<sequence>MITKGAPGSFKKISIENGTIYAIDGELTSPVKEDYIRALWDVTWREHPHLSNLASSSERQERQDWVNDMRSQLPWMGESEECPPEVRLDIAKIGSRMQGEQEAMVQSEVPSLVQKPQLPHSSLKGYVRKLEETIERKRRRASVDGPASNG</sequence>
<protein>
    <submittedName>
        <fullName evidence="1">Uncharacterized protein</fullName>
    </submittedName>
</protein>
<evidence type="ECO:0000313" key="1">
    <source>
        <dbReference type="EMBL" id="KAF2249430.1"/>
    </source>
</evidence>
<dbReference type="GeneID" id="54582398"/>
<gene>
    <name evidence="1" type="ORF">BU26DRAFT_519499</name>
</gene>
<evidence type="ECO:0000313" key="2">
    <source>
        <dbReference type="Proteomes" id="UP000800094"/>
    </source>
</evidence>
<dbReference type="Proteomes" id="UP000800094">
    <property type="component" value="Unassembled WGS sequence"/>
</dbReference>
<dbReference type="EMBL" id="ML987195">
    <property type="protein sequence ID" value="KAF2249430.1"/>
    <property type="molecule type" value="Genomic_DNA"/>
</dbReference>
<organism evidence="1 2">
    <name type="scientific">Trematosphaeria pertusa</name>
    <dbReference type="NCBI Taxonomy" id="390896"/>
    <lineage>
        <taxon>Eukaryota</taxon>
        <taxon>Fungi</taxon>
        <taxon>Dikarya</taxon>
        <taxon>Ascomycota</taxon>
        <taxon>Pezizomycotina</taxon>
        <taxon>Dothideomycetes</taxon>
        <taxon>Pleosporomycetidae</taxon>
        <taxon>Pleosporales</taxon>
        <taxon>Massarineae</taxon>
        <taxon>Trematosphaeriaceae</taxon>
        <taxon>Trematosphaeria</taxon>
    </lineage>
</organism>
<reference evidence="1" key="1">
    <citation type="journal article" date="2020" name="Stud. Mycol.">
        <title>101 Dothideomycetes genomes: a test case for predicting lifestyles and emergence of pathogens.</title>
        <authorList>
            <person name="Haridas S."/>
            <person name="Albert R."/>
            <person name="Binder M."/>
            <person name="Bloem J."/>
            <person name="Labutti K."/>
            <person name="Salamov A."/>
            <person name="Andreopoulos B."/>
            <person name="Baker S."/>
            <person name="Barry K."/>
            <person name="Bills G."/>
            <person name="Bluhm B."/>
            <person name="Cannon C."/>
            <person name="Castanera R."/>
            <person name="Culley D."/>
            <person name="Daum C."/>
            <person name="Ezra D."/>
            <person name="Gonzalez J."/>
            <person name="Henrissat B."/>
            <person name="Kuo A."/>
            <person name="Liang C."/>
            <person name="Lipzen A."/>
            <person name="Lutzoni F."/>
            <person name="Magnuson J."/>
            <person name="Mondo S."/>
            <person name="Nolan M."/>
            <person name="Ohm R."/>
            <person name="Pangilinan J."/>
            <person name="Park H.-J."/>
            <person name="Ramirez L."/>
            <person name="Alfaro M."/>
            <person name="Sun H."/>
            <person name="Tritt A."/>
            <person name="Yoshinaga Y."/>
            <person name="Zwiers L.-H."/>
            <person name="Turgeon B."/>
            <person name="Goodwin S."/>
            <person name="Spatafora J."/>
            <person name="Crous P."/>
            <person name="Grigoriev I."/>
        </authorList>
    </citation>
    <scope>NUCLEOTIDE SEQUENCE</scope>
    <source>
        <strain evidence="1">CBS 122368</strain>
    </source>
</reference>
<name>A0A6A6IIN5_9PLEO</name>
<keyword evidence="2" id="KW-1185">Reference proteome</keyword>
<proteinExistence type="predicted"/>
<dbReference type="AlphaFoldDB" id="A0A6A6IIN5"/>